<protein>
    <submittedName>
        <fullName evidence="2 4">Uncharacterized protein</fullName>
    </submittedName>
</protein>
<keyword evidence="3" id="KW-1185">Reference proteome</keyword>
<evidence type="ECO:0000313" key="2">
    <source>
        <dbReference type="EMBL" id="KAF2807667.1"/>
    </source>
</evidence>
<dbReference type="RefSeq" id="XP_033574631.1">
    <property type="nucleotide sequence ID" value="XM_033722160.1"/>
</dbReference>
<organism evidence="2">
    <name type="scientific">Mytilinidion resinicola</name>
    <dbReference type="NCBI Taxonomy" id="574789"/>
    <lineage>
        <taxon>Eukaryota</taxon>
        <taxon>Fungi</taxon>
        <taxon>Dikarya</taxon>
        <taxon>Ascomycota</taxon>
        <taxon>Pezizomycotina</taxon>
        <taxon>Dothideomycetes</taxon>
        <taxon>Pleosporomycetidae</taxon>
        <taxon>Mytilinidiales</taxon>
        <taxon>Mytilinidiaceae</taxon>
        <taxon>Mytilinidion</taxon>
    </lineage>
</organism>
<evidence type="ECO:0000313" key="3">
    <source>
        <dbReference type="Proteomes" id="UP000504636"/>
    </source>
</evidence>
<reference evidence="2 4" key="1">
    <citation type="journal article" date="2020" name="Stud. Mycol.">
        <title>101 Dothideomycetes genomes: a test case for predicting lifestyles and emergence of pathogens.</title>
        <authorList>
            <person name="Haridas S."/>
            <person name="Albert R."/>
            <person name="Binder M."/>
            <person name="Bloem J."/>
            <person name="Labutti K."/>
            <person name="Salamov A."/>
            <person name="Andreopoulos B."/>
            <person name="Baker S."/>
            <person name="Barry K."/>
            <person name="Bills G."/>
            <person name="Bluhm B."/>
            <person name="Cannon C."/>
            <person name="Castanera R."/>
            <person name="Culley D."/>
            <person name="Daum C."/>
            <person name="Ezra D."/>
            <person name="Gonzalez J."/>
            <person name="Henrissat B."/>
            <person name="Kuo A."/>
            <person name="Liang C."/>
            <person name="Lipzen A."/>
            <person name="Lutzoni F."/>
            <person name="Magnuson J."/>
            <person name="Mondo S."/>
            <person name="Nolan M."/>
            <person name="Ohm R."/>
            <person name="Pangilinan J."/>
            <person name="Park H.-J."/>
            <person name="Ramirez L."/>
            <person name="Alfaro M."/>
            <person name="Sun H."/>
            <person name="Tritt A."/>
            <person name="Yoshinaga Y."/>
            <person name="Zwiers L.-H."/>
            <person name="Turgeon B."/>
            <person name="Goodwin S."/>
            <person name="Spatafora J."/>
            <person name="Crous P."/>
            <person name="Grigoriev I."/>
        </authorList>
    </citation>
    <scope>NUCLEOTIDE SEQUENCE</scope>
    <source>
        <strain evidence="2 4">CBS 304.34</strain>
    </source>
</reference>
<dbReference type="AlphaFoldDB" id="A0A6A6YIC0"/>
<gene>
    <name evidence="2 4" type="ORF">BDZ99DRAFT_478216</name>
</gene>
<reference evidence="4" key="2">
    <citation type="submission" date="2020-04" db="EMBL/GenBank/DDBJ databases">
        <authorList>
            <consortium name="NCBI Genome Project"/>
        </authorList>
    </citation>
    <scope>NUCLEOTIDE SEQUENCE</scope>
    <source>
        <strain evidence="4">CBS 304.34</strain>
    </source>
</reference>
<evidence type="ECO:0000313" key="4">
    <source>
        <dbReference type="RefSeq" id="XP_033574631.1"/>
    </source>
</evidence>
<name>A0A6A6YIC0_9PEZI</name>
<dbReference type="GeneID" id="54463053"/>
<feature type="region of interest" description="Disordered" evidence="1">
    <location>
        <begin position="231"/>
        <end position="276"/>
    </location>
</feature>
<feature type="region of interest" description="Disordered" evidence="1">
    <location>
        <begin position="185"/>
        <end position="205"/>
    </location>
</feature>
<feature type="compositionally biased region" description="Low complexity" evidence="1">
    <location>
        <begin position="258"/>
        <end position="271"/>
    </location>
</feature>
<accession>A0A6A6YIC0</accession>
<dbReference type="EMBL" id="MU003704">
    <property type="protein sequence ID" value="KAF2807667.1"/>
    <property type="molecule type" value="Genomic_DNA"/>
</dbReference>
<proteinExistence type="predicted"/>
<dbReference type="Proteomes" id="UP000504636">
    <property type="component" value="Unplaced"/>
</dbReference>
<sequence length="468" mass="52828">MFASALQLSHPPPPSRRPTHSTHLHQTTEQPHLRTMAGDEMSETSVETPGSRMAGGRLEMPVLTHAEFEALRKDIVELSKFHVQEALAEMDAARREEIQNFRNKLEEIQSAVNENTKMVASFLSTLNDMERRWRTRPLGVHENQDSSMAARPRMHGDMYRPRTPPYVANDSGYAYETFSNRYISPSTSRETSELSDYPSSSAASGNAIECSPAGFRDYMQAIQALREHDPRQADFDDLPESSPTTPKAPGSRRPMRPPVVTKRPPVVTKRPVTTDDAPELKRRRVFPAQKAAHVAPTANPLHPLSFMNLLSKPPNAYPKPNEYKLFPGNVTYVMQKDNLVVVSFPEKVPQGLEAAIKGVIGELEARRPGWRSAPGLFTAWPCIFNYGHGGGSTWTREGRYRYACRSCSSQGRPCIKMAKHEEDEDLIEVTAFSLHPTLRKGFSRAQLDYWVYDSEYVFNYDCFKNALK</sequence>
<feature type="region of interest" description="Disordered" evidence="1">
    <location>
        <begin position="1"/>
        <end position="57"/>
    </location>
</feature>
<dbReference type="OrthoDB" id="10369145at2759"/>
<reference evidence="4" key="3">
    <citation type="submission" date="2025-04" db="UniProtKB">
        <authorList>
            <consortium name="RefSeq"/>
        </authorList>
    </citation>
    <scope>IDENTIFICATION</scope>
    <source>
        <strain evidence="4">CBS 304.34</strain>
    </source>
</reference>
<evidence type="ECO:0000256" key="1">
    <source>
        <dbReference type="SAM" id="MobiDB-lite"/>
    </source>
</evidence>